<name>F0P265_WEEVC</name>
<accession>F0P265</accession>
<dbReference type="STRING" id="865938.Weevi_1046"/>
<sequence length="376" mass="43250">MLWDNIVGQTELIDQLKATIKDGRISHAQLFIAPEGVGALPLAIAYAQHILCPDSTASCTQKVVHLQHPDLHFSYPYNKVSASDGQHPVATKYIGLWRNFVLENPYGNYSDWMKFLGIEKKQGIINVHEANDIIKRLTLNSYEGGYKVMIIWHADLMNEDAANKLLKVIEEPPQRTIFILIAEKQDAILPTILSRCQVVNIPHLTDAAVEKYLVEQENIPRELAKQFAFMAQGNLRVAKQLATEDHSLYDTYFVSMVRLAFLAKKKLSALREIILWANEISLWSRDEQKNFLIHSSEIYRQALLKNYQADEISYLQVKSDSFKWAGFFPYINSRNIEDILTELNEAAYHIERNGNAKIIFFDMAVKLTRFIHRVER</sequence>
<dbReference type="PANTHER" id="PTHR11669:SF8">
    <property type="entry name" value="DNA POLYMERASE III SUBUNIT DELTA"/>
    <property type="match status" value="1"/>
</dbReference>
<dbReference type="PANTHER" id="PTHR11669">
    <property type="entry name" value="REPLICATION FACTOR C / DNA POLYMERASE III GAMMA-TAU SUBUNIT"/>
    <property type="match status" value="1"/>
</dbReference>
<dbReference type="InterPro" id="IPR050238">
    <property type="entry name" value="DNA_Rep/Repair_Clamp_Loader"/>
</dbReference>
<dbReference type="HOGENOM" id="CLU_006229_4_2_10"/>
<dbReference type="AlphaFoldDB" id="F0P265"/>
<dbReference type="InterPro" id="IPR027417">
    <property type="entry name" value="P-loop_NTPase"/>
</dbReference>
<dbReference type="Gene3D" id="3.40.50.300">
    <property type="entry name" value="P-loop containing nucleotide triphosphate hydrolases"/>
    <property type="match status" value="1"/>
</dbReference>
<keyword evidence="2" id="KW-1185">Reference proteome</keyword>
<evidence type="ECO:0000313" key="2">
    <source>
        <dbReference type="Proteomes" id="UP000008641"/>
    </source>
</evidence>
<proteinExistence type="predicted"/>
<protein>
    <submittedName>
        <fullName evidence="1">DNA polymerase III gamma/tau subunits-like protein</fullName>
    </submittedName>
</protein>
<organism evidence="1 2">
    <name type="scientific">Weeksella virosa (strain ATCC 43766 / DSM 16922 / JCM 21250 / CCUG 30538 / CDC 9751 / IAM 14551 / NBRC 16016 / NCTC 11634 / CL345/78)</name>
    <dbReference type="NCBI Taxonomy" id="865938"/>
    <lineage>
        <taxon>Bacteria</taxon>
        <taxon>Pseudomonadati</taxon>
        <taxon>Bacteroidota</taxon>
        <taxon>Flavobacteriia</taxon>
        <taxon>Flavobacteriales</taxon>
        <taxon>Weeksellaceae</taxon>
        <taxon>Weeksella</taxon>
    </lineage>
</organism>
<dbReference type="RefSeq" id="WP_013598145.1">
    <property type="nucleotide sequence ID" value="NC_015144.1"/>
</dbReference>
<reference evidence="1 2" key="1">
    <citation type="journal article" date="2011" name="Stand. Genomic Sci.">
        <title>Complete genome sequence of Weeksella virosa type strain (9751).</title>
        <authorList>
            <person name="Lang E."/>
            <person name="Teshima H."/>
            <person name="Lucas S."/>
            <person name="Lapidus A."/>
            <person name="Hammon N."/>
            <person name="Deshpande S."/>
            <person name="Nolan M."/>
            <person name="Cheng J.F."/>
            <person name="Pitluck S."/>
            <person name="Liolios K."/>
            <person name="Pagani I."/>
            <person name="Mikhailova N."/>
            <person name="Ivanova N."/>
            <person name="Mavromatis K."/>
            <person name="Pati A."/>
            <person name="Tapia R."/>
            <person name="Han C."/>
            <person name="Goodwin L."/>
            <person name="Chen A."/>
            <person name="Palaniappan K."/>
            <person name="Land M."/>
            <person name="Hauser L."/>
            <person name="Chang Y.J."/>
            <person name="Jeffries C.D."/>
            <person name="Brambilla E.M."/>
            <person name="Kopitz M."/>
            <person name="Rohde M."/>
            <person name="Goker M."/>
            <person name="Tindall B.J."/>
            <person name="Detter J.C."/>
            <person name="Woyke T."/>
            <person name="Bristow J."/>
            <person name="Eisen J.A."/>
            <person name="Markowitz V."/>
            <person name="Hugenholtz P."/>
            <person name="Klenk H.P."/>
            <person name="Kyrpides N.C."/>
        </authorList>
    </citation>
    <scope>NUCLEOTIDE SEQUENCE [LARGE SCALE GENOMIC DNA]</scope>
    <source>
        <strain evidence="2">ATCC 43766 / DSM 16922 / JCM 21250 / NBRC 16016 / NCTC 11634 / CL345/78</strain>
    </source>
</reference>
<evidence type="ECO:0000313" key="1">
    <source>
        <dbReference type="EMBL" id="ADX67755.1"/>
    </source>
</evidence>
<gene>
    <name evidence="1" type="ordered locus">Weevi_1046</name>
</gene>
<dbReference type="EMBL" id="CP002455">
    <property type="protein sequence ID" value="ADX67755.1"/>
    <property type="molecule type" value="Genomic_DNA"/>
</dbReference>
<dbReference type="GO" id="GO:0006261">
    <property type="term" value="P:DNA-templated DNA replication"/>
    <property type="evidence" value="ECO:0007669"/>
    <property type="project" value="TreeGrafter"/>
</dbReference>
<dbReference type="Pfam" id="PF13177">
    <property type="entry name" value="DNA_pol3_delta2"/>
    <property type="match status" value="1"/>
</dbReference>
<reference evidence="2" key="2">
    <citation type="journal article" date="2011" name="Stand. Genomic Sci.">
        <title>Complete genome sequence of Weeksella virosa type strain (9751T).</title>
        <authorList>
            <person name="Lang E."/>
            <person name="Teshima H."/>
            <person name="Lucas S."/>
            <person name="Lapidus A."/>
            <person name="Hammon N."/>
            <person name="Deshpande S."/>
            <person name="Nolan M."/>
            <person name="Cheng J."/>
            <person name="Pitluck S."/>
            <person name="Liolios K."/>
            <person name="Pagani I."/>
            <person name="Mikhailova N."/>
            <person name="Ivanova N."/>
            <person name="Mavromatis K."/>
            <person name="Pati A."/>
            <person name="Tapia R."/>
            <person name="Han C."/>
            <person name="Goodwin L."/>
            <person name="Chen A."/>
            <person name="Palaniappan K."/>
            <person name="Land M."/>
            <person name="Hauser L."/>
            <person name="Chang Y."/>
            <person name="Jeffries C."/>
            <person name="Brambilla E."/>
            <person name="Kopitz M."/>
            <person name="Rohde M."/>
            <person name="Goker M."/>
            <person name="Tindall B."/>
            <person name="Detter J."/>
            <person name="Woyke T."/>
            <person name="Bristow J."/>
            <person name="Eisen J."/>
            <person name="Markowitz V."/>
            <person name="Hugenholtz P."/>
            <person name="Klenk H."/>
            <person name="Kyrpides N."/>
        </authorList>
    </citation>
    <scope>NUCLEOTIDE SEQUENCE [LARGE SCALE GENOMIC DNA]</scope>
    <source>
        <strain evidence="2">ATCC 43766 / DSM 16922 / JCM 21250 / NBRC 16016 / NCTC 11634 / CL345/78</strain>
    </source>
</reference>
<dbReference type="SUPFAM" id="SSF52540">
    <property type="entry name" value="P-loop containing nucleoside triphosphate hydrolases"/>
    <property type="match status" value="1"/>
</dbReference>
<dbReference type="KEGG" id="wvi:Weevi_1046"/>
<dbReference type="eggNOG" id="COG0470">
    <property type="taxonomic scope" value="Bacteria"/>
</dbReference>
<dbReference type="OrthoDB" id="9811073at2"/>
<dbReference type="Proteomes" id="UP000008641">
    <property type="component" value="Chromosome"/>
</dbReference>